<name>A0A9P4MAZ9_9PEZI</name>
<dbReference type="OrthoDB" id="5366531at2759"/>
<protein>
    <submittedName>
        <fullName evidence="2">Uncharacterized protein</fullName>
    </submittedName>
</protein>
<comment type="caution">
    <text evidence="2">The sequence shown here is derived from an EMBL/GenBank/DDBJ whole genome shotgun (WGS) entry which is preliminary data.</text>
</comment>
<feature type="region of interest" description="Disordered" evidence="1">
    <location>
        <begin position="890"/>
        <end position="915"/>
    </location>
</feature>
<evidence type="ECO:0000256" key="1">
    <source>
        <dbReference type="SAM" id="MobiDB-lite"/>
    </source>
</evidence>
<dbReference type="EMBL" id="ML978121">
    <property type="protein sequence ID" value="KAF2104186.1"/>
    <property type="molecule type" value="Genomic_DNA"/>
</dbReference>
<sequence>MPVRVKFVAPRHVERQEDVASERQRHGRRGVPPTVRRTPVDVPVPIRHLRARSTERRTESHPDTGKAGWRKLAFPLNREDHVDLDPNSISPPHPPASSIVPPIRAVRQNREEHTLYWKWPELLEASDRLEGASGIRRVLEDMITLEIDLPEEDDAVKVTWRLLRKHRELWDDVFQFAIGIKSRTGRVYPSLYIGIMRQCFRESRHAVLYWHMRFKEQYYVPQGILKAIVKMIPRDPECWSIFEELYLAEDQRDLYNTLIYLLCCRRQFEKATEWHHLLIQHGDTPKGLYDTLIPYLCRQKEYQMAVEWHYLLIQHGDRPSLALADHPFVKQMEFPGSRRFVFTSTPASPSPSLAALPSHRYSKKPEGSSVIPISNFTHEVMSRIMGHVHNIPPVDISDQFCARLFATQAFPVDFVIMGLSAFGAEWVGPLALRELALRVNSTSGLLEKVQRLREAGISVRECVFTLALVKLATEKRETLYNTLLSTDQHPEVLEDKDTQMRLLESYLQKGNWGDVHWTLYVLRHFHNWAENFEWNALLQHHAEKSDWNQLMEIITEVRQSGTRLTGVSIAHIFRHKLRPRRQGHRPAPVSDYDDTLFLANFLRCLFEDGWPVQPWAWIEITRRLGMTGRWKDLSHMLIWLARNYQLAMSSVPSRTGIVTTAQRRDRQQIWLASTSKLPNSNEQHLLRQFFPPARQGAIIEWGFQTGFKELERWWKMRHTTASSADWKQLMSRSKASTWNPFLFSDLEVPPPDLYPLRGLALLVQLHSLGVYIDQDRVVRALTNRLWQLYAPINGSNVQQNRRAYQINPWTLEQMLFGVQRVLGDMDDGKPVSQGMDNSTERNAKFEQQASIGGNDANRGSATGQDSHDMNIAEVEEGFGNAIVEYVPKRPANTMPRSHEHRETVTSGSEQSEHVIQDPPTYADHNIFPPVLCPQVEAVLKEIKAESPLEPRSIGTPITSPPHSSPSQDDDHRHHASNQTSPSTERARLIRRVKLAMAVFGSRRYMHGRIGARMSLPDWILLVRFWGTPEQKRSRALRGLFSPGVRGVFPLKKGARERLRYIPASTWRELRLGMQKYPDKGHDVG</sequence>
<feature type="region of interest" description="Disordered" evidence="1">
    <location>
        <begin position="946"/>
        <end position="986"/>
    </location>
</feature>
<dbReference type="AlphaFoldDB" id="A0A9P4MAZ9"/>
<keyword evidence="3" id="KW-1185">Reference proteome</keyword>
<reference evidence="2" key="1">
    <citation type="journal article" date="2020" name="Stud. Mycol.">
        <title>101 Dothideomycetes genomes: a test case for predicting lifestyles and emergence of pathogens.</title>
        <authorList>
            <person name="Haridas S."/>
            <person name="Albert R."/>
            <person name="Binder M."/>
            <person name="Bloem J."/>
            <person name="Labutti K."/>
            <person name="Salamov A."/>
            <person name="Andreopoulos B."/>
            <person name="Baker S."/>
            <person name="Barry K."/>
            <person name="Bills G."/>
            <person name="Bluhm B."/>
            <person name="Cannon C."/>
            <person name="Castanera R."/>
            <person name="Culley D."/>
            <person name="Daum C."/>
            <person name="Ezra D."/>
            <person name="Gonzalez J."/>
            <person name="Henrissat B."/>
            <person name="Kuo A."/>
            <person name="Liang C."/>
            <person name="Lipzen A."/>
            <person name="Lutzoni F."/>
            <person name="Magnuson J."/>
            <person name="Mondo S."/>
            <person name="Nolan M."/>
            <person name="Ohm R."/>
            <person name="Pangilinan J."/>
            <person name="Park H.-J."/>
            <person name="Ramirez L."/>
            <person name="Alfaro M."/>
            <person name="Sun H."/>
            <person name="Tritt A."/>
            <person name="Yoshinaga Y."/>
            <person name="Zwiers L.-H."/>
            <person name="Turgeon B."/>
            <person name="Goodwin S."/>
            <person name="Spatafora J."/>
            <person name="Crous P."/>
            <person name="Grigoriev I."/>
        </authorList>
    </citation>
    <scope>NUCLEOTIDE SEQUENCE</scope>
    <source>
        <strain evidence="2">CBS 133067</strain>
    </source>
</reference>
<evidence type="ECO:0000313" key="3">
    <source>
        <dbReference type="Proteomes" id="UP000799772"/>
    </source>
</evidence>
<evidence type="ECO:0000313" key="2">
    <source>
        <dbReference type="EMBL" id="KAF2104186.1"/>
    </source>
</evidence>
<organism evidence="2 3">
    <name type="scientific">Rhizodiscina lignyota</name>
    <dbReference type="NCBI Taxonomy" id="1504668"/>
    <lineage>
        <taxon>Eukaryota</taxon>
        <taxon>Fungi</taxon>
        <taxon>Dikarya</taxon>
        <taxon>Ascomycota</taxon>
        <taxon>Pezizomycotina</taxon>
        <taxon>Dothideomycetes</taxon>
        <taxon>Pleosporomycetidae</taxon>
        <taxon>Aulographales</taxon>
        <taxon>Rhizodiscinaceae</taxon>
        <taxon>Rhizodiscina</taxon>
    </lineage>
</organism>
<feature type="compositionally biased region" description="Basic and acidic residues" evidence="1">
    <location>
        <begin position="11"/>
        <end position="24"/>
    </location>
</feature>
<feature type="compositionally biased region" description="Low complexity" evidence="1">
    <location>
        <begin position="30"/>
        <end position="39"/>
    </location>
</feature>
<proteinExistence type="predicted"/>
<dbReference type="Proteomes" id="UP000799772">
    <property type="component" value="Unassembled WGS sequence"/>
</dbReference>
<accession>A0A9P4MAZ9</accession>
<gene>
    <name evidence="2" type="ORF">NA57DRAFT_70403</name>
</gene>
<feature type="region of interest" description="Disordered" evidence="1">
    <location>
        <begin position="1"/>
        <end position="39"/>
    </location>
</feature>